<feature type="signal peptide" evidence="1">
    <location>
        <begin position="1"/>
        <end position="20"/>
    </location>
</feature>
<sequence>MKNFCIILLTLLLIVPPVQAHTDAVVFVDETEAHFDALNEEHQHEHHQNDTEEEKNKEHHHHCTMVNLTAEFVPVEYFFEIIPFFEIRETIGFYQIPYNFSFLNGVFQPPRV</sequence>
<keyword evidence="3" id="KW-1185">Reference proteome</keyword>
<gene>
    <name evidence="2" type="ORF">C8N26_1344</name>
</gene>
<dbReference type="RefSeq" id="WP_147418488.1">
    <property type="nucleotide sequence ID" value="NZ_RAQM01000008.1"/>
</dbReference>
<comment type="caution">
    <text evidence="2">The sequence shown here is derived from an EMBL/GenBank/DDBJ whole genome shotgun (WGS) entry which is preliminary data.</text>
</comment>
<protein>
    <recommendedName>
        <fullName evidence="4">DUF2796 domain-containing protein</fullName>
    </recommendedName>
</protein>
<dbReference type="EMBL" id="RAQM01000008">
    <property type="protein sequence ID" value="RKF03718.1"/>
    <property type="molecule type" value="Genomic_DNA"/>
</dbReference>
<accession>A0A420E0Y7</accession>
<evidence type="ECO:0000256" key="1">
    <source>
        <dbReference type="SAM" id="SignalP"/>
    </source>
</evidence>
<evidence type="ECO:0000313" key="2">
    <source>
        <dbReference type="EMBL" id="RKF03718.1"/>
    </source>
</evidence>
<name>A0A420E0Y7_9FLAO</name>
<reference evidence="2 3" key="1">
    <citation type="submission" date="2018-09" db="EMBL/GenBank/DDBJ databases">
        <title>Genomic Encyclopedia of Archaeal and Bacterial Type Strains, Phase II (KMG-II): from individual species to whole genera.</title>
        <authorList>
            <person name="Goeker M."/>
        </authorList>
    </citation>
    <scope>NUCLEOTIDE SEQUENCE [LARGE SCALE GENOMIC DNA]</scope>
    <source>
        <strain evidence="2 3">DSM 16505</strain>
    </source>
</reference>
<keyword evidence="1" id="KW-0732">Signal</keyword>
<proteinExistence type="predicted"/>
<dbReference type="AlphaFoldDB" id="A0A420E0Y7"/>
<evidence type="ECO:0000313" key="3">
    <source>
        <dbReference type="Proteomes" id="UP000285780"/>
    </source>
</evidence>
<evidence type="ECO:0008006" key="4">
    <source>
        <dbReference type="Google" id="ProtNLM"/>
    </source>
</evidence>
<dbReference type="Proteomes" id="UP000285780">
    <property type="component" value="Unassembled WGS sequence"/>
</dbReference>
<feature type="chain" id="PRO_5019327319" description="DUF2796 domain-containing protein" evidence="1">
    <location>
        <begin position="21"/>
        <end position="112"/>
    </location>
</feature>
<organism evidence="2 3">
    <name type="scientific">Tenacibaculum lutimaris</name>
    <dbReference type="NCBI Taxonomy" id="285258"/>
    <lineage>
        <taxon>Bacteria</taxon>
        <taxon>Pseudomonadati</taxon>
        <taxon>Bacteroidota</taxon>
        <taxon>Flavobacteriia</taxon>
        <taxon>Flavobacteriales</taxon>
        <taxon>Flavobacteriaceae</taxon>
        <taxon>Tenacibaculum</taxon>
    </lineage>
</organism>